<dbReference type="Proteomes" id="UP000199682">
    <property type="component" value="Unassembled WGS sequence"/>
</dbReference>
<dbReference type="RefSeq" id="WP_256335188.1">
    <property type="nucleotide sequence ID" value="NZ_FNET01000028.1"/>
</dbReference>
<organism evidence="2 3">
    <name type="scientific">Lentzea albidocapillata subsp. violacea</name>
    <dbReference type="NCBI Taxonomy" id="128104"/>
    <lineage>
        <taxon>Bacteria</taxon>
        <taxon>Bacillati</taxon>
        <taxon>Actinomycetota</taxon>
        <taxon>Actinomycetes</taxon>
        <taxon>Pseudonocardiales</taxon>
        <taxon>Pseudonocardiaceae</taxon>
        <taxon>Lentzea</taxon>
    </lineage>
</organism>
<feature type="region of interest" description="Disordered" evidence="1">
    <location>
        <begin position="1"/>
        <end position="23"/>
    </location>
</feature>
<accession>A0A1G9WTM1</accession>
<gene>
    <name evidence="2" type="ORF">SAMN04488074_12877</name>
</gene>
<proteinExistence type="predicted"/>
<evidence type="ECO:0000313" key="2">
    <source>
        <dbReference type="EMBL" id="SDM87850.1"/>
    </source>
</evidence>
<name>A0A1G9WTM1_9PSEU</name>
<dbReference type="EMBL" id="FNET01000028">
    <property type="protein sequence ID" value="SDM87850.1"/>
    <property type="molecule type" value="Genomic_DNA"/>
</dbReference>
<evidence type="ECO:0000313" key="3">
    <source>
        <dbReference type="Proteomes" id="UP000199682"/>
    </source>
</evidence>
<evidence type="ECO:0000256" key="1">
    <source>
        <dbReference type="SAM" id="MobiDB-lite"/>
    </source>
</evidence>
<sequence length="41" mass="4139">MSASMLAHSYRLGPGTTGPAQSTLSSVNIETCEAAAPMCPV</sequence>
<dbReference type="AlphaFoldDB" id="A0A1G9WTM1"/>
<reference evidence="3" key="1">
    <citation type="submission" date="2016-10" db="EMBL/GenBank/DDBJ databases">
        <authorList>
            <person name="Varghese N."/>
            <person name="Submissions S."/>
        </authorList>
    </citation>
    <scope>NUCLEOTIDE SEQUENCE [LARGE SCALE GENOMIC DNA]</scope>
    <source>
        <strain evidence="3">DSM 44796</strain>
    </source>
</reference>
<protein>
    <submittedName>
        <fullName evidence="2">Uncharacterized protein</fullName>
    </submittedName>
</protein>